<feature type="transmembrane region" description="Helical" evidence="1">
    <location>
        <begin position="20"/>
        <end position="37"/>
    </location>
</feature>
<feature type="transmembrane region" description="Helical" evidence="1">
    <location>
        <begin position="73"/>
        <end position="92"/>
    </location>
</feature>
<sequence length="167" mass="17853">MTDQSTTYPARDDFGAQVSRAGIVGIFAALVLIYFWFGGMKFTQYEAKGLESFVGPSFVIGWMYDVFSLRGFSIFLGILEIAIGLLIAGRLVSPKLSVAGGLLSCGLFLTTISFMLTTEGVFAPEELTFPAISVMPGQFLLKDFGLLAASVLVVGESLSAIARQRGA</sequence>
<dbReference type="InterPro" id="IPR016865">
    <property type="entry name" value="RclC"/>
</dbReference>
<protein>
    <submittedName>
        <fullName evidence="2">Uncharacterized membrane protein YkgB</fullName>
    </submittedName>
</protein>
<keyword evidence="1" id="KW-1133">Transmembrane helix</keyword>
<keyword evidence="1" id="KW-0812">Transmembrane</keyword>
<accession>A0A975WCH4</accession>
<comment type="caution">
    <text evidence="2">The sequence shown here is derived from an EMBL/GenBank/DDBJ whole genome shotgun (WGS) entry which is preliminary data.</text>
</comment>
<feature type="transmembrane region" description="Helical" evidence="1">
    <location>
        <begin position="99"/>
        <end position="124"/>
    </location>
</feature>
<dbReference type="GeneID" id="80819650"/>
<dbReference type="Proteomes" id="UP000182932">
    <property type="component" value="Unassembled WGS sequence"/>
</dbReference>
<dbReference type="EMBL" id="FNYY01000013">
    <property type="protein sequence ID" value="SEJ91002.1"/>
    <property type="molecule type" value="Genomic_DNA"/>
</dbReference>
<keyword evidence="3" id="KW-1185">Reference proteome</keyword>
<evidence type="ECO:0000313" key="2">
    <source>
        <dbReference type="EMBL" id="SEJ91002.1"/>
    </source>
</evidence>
<evidence type="ECO:0000313" key="3">
    <source>
        <dbReference type="Proteomes" id="UP000182932"/>
    </source>
</evidence>
<reference evidence="2 3" key="1">
    <citation type="submission" date="2016-10" db="EMBL/GenBank/DDBJ databases">
        <authorList>
            <person name="Varghese N."/>
            <person name="Submissions S."/>
        </authorList>
    </citation>
    <scope>NUCLEOTIDE SEQUENCE [LARGE SCALE GENOMIC DNA]</scope>
    <source>
        <strain evidence="2 3">FF3</strain>
    </source>
</reference>
<proteinExistence type="predicted"/>
<dbReference type="AlphaFoldDB" id="A0A975WCH4"/>
<keyword evidence="1" id="KW-0472">Membrane</keyword>
<evidence type="ECO:0000256" key="1">
    <source>
        <dbReference type="SAM" id="Phobius"/>
    </source>
</evidence>
<dbReference type="RefSeq" id="WP_074837624.1">
    <property type="nucleotide sequence ID" value="NZ_CATMKJ010000022.1"/>
</dbReference>
<dbReference type="InterPro" id="IPR007339">
    <property type="entry name" value="RclC-like"/>
</dbReference>
<dbReference type="GO" id="GO:1901530">
    <property type="term" value="P:response to hypochlorite"/>
    <property type="evidence" value="ECO:0007669"/>
    <property type="project" value="TreeGrafter"/>
</dbReference>
<dbReference type="PIRSF" id="PIRSF028065">
    <property type="entry name" value="UCP028065"/>
    <property type="match status" value="1"/>
</dbReference>
<feature type="transmembrane region" description="Helical" evidence="1">
    <location>
        <begin position="144"/>
        <end position="162"/>
    </location>
</feature>
<name>A0A975WCH4_9RHOB</name>
<organism evidence="2 3">
    <name type="scientific">Marinovum algicola</name>
    <dbReference type="NCBI Taxonomy" id="42444"/>
    <lineage>
        <taxon>Bacteria</taxon>
        <taxon>Pseudomonadati</taxon>
        <taxon>Pseudomonadota</taxon>
        <taxon>Alphaproteobacteria</taxon>
        <taxon>Rhodobacterales</taxon>
        <taxon>Roseobacteraceae</taxon>
        <taxon>Marinovum</taxon>
    </lineage>
</organism>
<dbReference type="GO" id="GO:0005886">
    <property type="term" value="C:plasma membrane"/>
    <property type="evidence" value="ECO:0007669"/>
    <property type="project" value="TreeGrafter"/>
</dbReference>
<dbReference type="Pfam" id="PF04224">
    <property type="entry name" value="DUF417"/>
    <property type="match status" value="1"/>
</dbReference>
<dbReference type="PANTHER" id="PTHR40106:SF1">
    <property type="entry name" value="INNER MEMBRANE PROTEIN RCLC"/>
    <property type="match status" value="1"/>
</dbReference>
<dbReference type="PANTHER" id="PTHR40106">
    <property type="entry name" value="INNER MEMBRANE PROTEIN RCLC"/>
    <property type="match status" value="1"/>
</dbReference>
<gene>
    <name evidence="2" type="ORF">SAMN04487940_113118</name>
</gene>